<evidence type="ECO:0000313" key="2">
    <source>
        <dbReference type="EMBL" id="SVB18247.1"/>
    </source>
</evidence>
<feature type="non-terminal residue" evidence="2">
    <location>
        <position position="68"/>
    </location>
</feature>
<dbReference type="InterPro" id="IPR036291">
    <property type="entry name" value="NAD(P)-bd_dom_sf"/>
</dbReference>
<proteinExistence type="predicted"/>
<feature type="domain" description="NAD-dependent epimerase/dehydratase" evidence="1">
    <location>
        <begin position="3"/>
        <end position="67"/>
    </location>
</feature>
<dbReference type="EMBL" id="UINC01031734">
    <property type="protein sequence ID" value="SVB18247.1"/>
    <property type="molecule type" value="Genomic_DNA"/>
</dbReference>
<dbReference type="Pfam" id="PF01370">
    <property type="entry name" value="Epimerase"/>
    <property type="match status" value="1"/>
</dbReference>
<accession>A0A382BYH3</accession>
<evidence type="ECO:0000259" key="1">
    <source>
        <dbReference type="Pfam" id="PF01370"/>
    </source>
</evidence>
<dbReference type="SUPFAM" id="SSF51735">
    <property type="entry name" value="NAD(P)-binding Rossmann-fold domains"/>
    <property type="match status" value="1"/>
</dbReference>
<protein>
    <recommendedName>
        <fullName evidence="1">NAD-dependent epimerase/dehydratase domain-containing protein</fullName>
    </recommendedName>
</protein>
<organism evidence="2">
    <name type="scientific">marine metagenome</name>
    <dbReference type="NCBI Taxonomy" id="408172"/>
    <lineage>
        <taxon>unclassified sequences</taxon>
        <taxon>metagenomes</taxon>
        <taxon>ecological metagenomes</taxon>
    </lineage>
</organism>
<dbReference type="InterPro" id="IPR001509">
    <property type="entry name" value="Epimerase_deHydtase"/>
</dbReference>
<dbReference type="Gene3D" id="3.40.50.720">
    <property type="entry name" value="NAD(P)-binding Rossmann-like Domain"/>
    <property type="match status" value="1"/>
</dbReference>
<name>A0A382BYH3_9ZZZZ</name>
<reference evidence="2" key="1">
    <citation type="submission" date="2018-05" db="EMBL/GenBank/DDBJ databases">
        <authorList>
            <person name="Lanie J.A."/>
            <person name="Ng W.-L."/>
            <person name="Kazmierczak K.M."/>
            <person name="Andrzejewski T.M."/>
            <person name="Davidsen T.M."/>
            <person name="Wayne K.J."/>
            <person name="Tettelin H."/>
            <person name="Glass J.I."/>
            <person name="Rusch D."/>
            <person name="Podicherti R."/>
            <person name="Tsui H.-C.T."/>
            <person name="Winkler M.E."/>
        </authorList>
    </citation>
    <scope>NUCLEOTIDE SEQUENCE</scope>
</reference>
<sequence length="68" mass="7191">MEVVITGASGLIGQALVAILEARGDRVRRMVRRPIADPSEIRWDPDRGHLNPAALVGVEAVIHLAGAG</sequence>
<dbReference type="AlphaFoldDB" id="A0A382BYH3"/>
<gene>
    <name evidence="2" type="ORF">METZ01_LOCUS171101</name>
</gene>